<name>A0A2A2K7A0_9BILA</name>
<reference evidence="2 3" key="1">
    <citation type="journal article" date="2017" name="Curr. Biol.">
        <title>Genome architecture and evolution of a unichromosomal asexual nematode.</title>
        <authorList>
            <person name="Fradin H."/>
            <person name="Zegar C."/>
            <person name="Gutwein M."/>
            <person name="Lucas J."/>
            <person name="Kovtun M."/>
            <person name="Corcoran D."/>
            <person name="Baugh L.R."/>
            <person name="Kiontke K."/>
            <person name="Gunsalus K."/>
            <person name="Fitch D.H."/>
            <person name="Piano F."/>
        </authorList>
    </citation>
    <scope>NUCLEOTIDE SEQUENCE [LARGE SCALE GENOMIC DNA]</scope>
    <source>
        <strain evidence="2">PF1309</strain>
    </source>
</reference>
<evidence type="ECO:0000313" key="3">
    <source>
        <dbReference type="Proteomes" id="UP000218231"/>
    </source>
</evidence>
<sequence length="440" mass="50537">MTDRGAVDGASLCAYVPQIRRHPRRRLVRHMQPQLATPEQHILRRPRPFLRDQIVDLARGQPAAEILAQIAHRLRIAQHRRHPGAIGARQPPQQRRRQPWPRPHQRRHERLEIPAGQVATRQHRPRRPRPRYIRQHRAQLRQRMFGELAIGRDLTAENAQHRRPPRRRVEVEHIVARHRRGIAGMVVVQRPDPGIAPHDIALAQPAREIAVGRVEQIGSLARIDCGFRRRPLPRLVGRPDQREVAFIGNGEDDPPVRVLQHEGMIAGIQARHDDMAALHQPHGVLGMPARDAGQHVVHPRPRRVHQHPCRHHALARGIGDRRDPALALAPCPHQPRPRRDRRPAIRRVARVQHDQPAVLDPTIRIDERLARRIAQPRAIRRRCQPHRLGRRQPRTIHAARGECVCGSTKRSGQMMCGAMPHSRSRSISASRTNRNSPYSR</sequence>
<feature type="region of interest" description="Disordered" evidence="1">
    <location>
        <begin position="82"/>
        <end position="129"/>
    </location>
</feature>
<gene>
    <name evidence="2" type="ORF">WR25_25874</name>
</gene>
<proteinExistence type="predicted"/>
<evidence type="ECO:0000256" key="1">
    <source>
        <dbReference type="SAM" id="MobiDB-lite"/>
    </source>
</evidence>
<comment type="caution">
    <text evidence="2">The sequence shown here is derived from an EMBL/GenBank/DDBJ whole genome shotgun (WGS) entry which is preliminary data.</text>
</comment>
<dbReference type="EMBL" id="LIAE01009435">
    <property type="protein sequence ID" value="PAV69772.1"/>
    <property type="molecule type" value="Genomic_DNA"/>
</dbReference>
<protein>
    <submittedName>
        <fullName evidence="2">Uncharacterized protein</fullName>
    </submittedName>
</protein>
<feature type="compositionally biased region" description="Polar residues" evidence="1">
    <location>
        <begin position="425"/>
        <end position="440"/>
    </location>
</feature>
<dbReference type="Proteomes" id="UP000218231">
    <property type="component" value="Unassembled WGS sequence"/>
</dbReference>
<accession>A0A2A2K7A0</accession>
<keyword evidence="3" id="KW-1185">Reference proteome</keyword>
<evidence type="ECO:0000313" key="2">
    <source>
        <dbReference type="EMBL" id="PAV69772.1"/>
    </source>
</evidence>
<dbReference type="AlphaFoldDB" id="A0A2A2K7A0"/>
<feature type="region of interest" description="Disordered" evidence="1">
    <location>
        <begin position="407"/>
        <end position="440"/>
    </location>
</feature>
<organism evidence="2 3">
    <name type="scientific">Diploscapter pachys</name>
    <dbReference type="NCBI Taxonomy" id="2018661"/>
    <lineage>
        <taxon>Eukaryota</taxon>
        <taxon>Metazoa</taxon>
        <taxon>Ecdysozoa</taxon>
        <taxon>Nematoda</taxon>
        <taxon>Chromadorea</taxon>
        <taxon>Rhabditida</taxon>
        <taxon>Rhabditina</taxon>
        <taxon>Rhabditomorpha</taxon>
        <taxon>Rhabditoidea</taxon>
        <taxon>Rhabditidae</taxon>
        <taxon>Diploscapter</taxon>
    </lineage>
</organism>
<feature type="compositionally biased region" description="Basic residues" evidence="1">
    <location>
        <begin position="94"/>
        <end position="108"/>
    </location>
</feature>